<feature type="transmembrane region" description="Helical" evidence="1">
    <location>
        <begin position="34"/>
        <end position="55"/>
    </location>
</feature>
<feature type="transmembrane region" description="Helical" evidence="1">
    <location>
        <begin position="303"/>
        <end position="320"/>
    </location>
</feature>
<dbReference type="RefSeq" id="WP_051314117.1">
    <property type="nucleotide sequence ID" value="NZ_AUBJ02000001.1"/>
</dbReference>
<reference evidence="2 3" key="2">
    <citation type="submission" date="2022-06" db="EMBL/GenBank/DDBJ databases">
        <title>Genomic Encyclopedia of Type Strains, Phase I: the one thousand microbial genomes (KMG-I) project.</title>
        <authorList>
            <person name="Kyrpides N."/>
        </authorList>
    </citation>
    <scope>NUCLEOTIDE SEQUENCE [LARGE SCALE GENOMIC DNA]</scope>
    <source>
        <strain evidence="2 3">DSM 43889</strain>
    </source>
</reference>
<evidence type="ECO:0000256" key="1">
    <source>
        <dbReference type="SAM" id="Phobius"/>
    </source>
</evidence>
<keyword evidence="3" id="KW-1185">Reference proteome</keyword>
<feature type="transmembrane region" description="Helical" evidence="1">
    <location>
        <begin position="224"/>
        <end position="250"/>
    </location>
</feature>
<sequence>MRLRVALVVAAAGGVLVALAPVVGVTDGGHAPAYASWPWMALVGLLAPAVGLLLITRGRPVAARWVLLGPALVALGRLVLDVQVAVEPALAARPELFLLDTLDPVSPSVGLVLSLVGSLLVLLAGLLALSEPTGGDGGARLVDGFGGENRATSGSPGLLALVLCVSVAAAAGVLTRPFESETPYLLPSGALEGAGWERLGLVVVAVAVVLAATFAATSSSGESVLGGLVGAALALAWFEVPVLLAGLLGADLRAGWGPVVALLAAALLAALGLVTGLRAARPSERRPDADTVVLPGSARLRRAAGLAGLAAGVAAVLAATGRQLVVVTGADQPPEYPARLLVPAGLLVVGLSVAMLVPRWSVAVRPAFVVGWTAVPLAVTSALEPVLMTLDYPGVELGAGAWASMASVPLAVLAGVLALVAGAGERDDVDLSERTVNQVLAVPVAMTLLWSVGAFGLPVLTGRDFAAAGLWNDFRVASLGLVVVLIAVVVAAALAPFSRPGQAVGLLLGAAALLALRMLELPLTVARVADGAPGAGLWLAGCCLVSLVVGAVLAARSRRGAATFQGSR</sequence>
<feature type="transmembrane region" description="Helical" evidence="1">
    <location>
        <begin position="436"/>
        <end position="457"/>
    </location>
</feature>
<keyword evidence="1" id="KW-0472">Membrane</keyword>
<keyword evidence="1" id="KW-0812">Transmembrane</keyword>
<accession>A0ABT1JLW5</accession>
<feature type="transmembrane region" description="Helical" evidence="1">
    <location>
        <begin position="198"/>
        <end position="217"/>
    </location>
</feature>
<reference evidence="2 3" key="1">
    <citation type="submission" date="2013-07" db="EMBL/GenBank/DDBJ databases">
        <authorList>
            <consortium name="DOE Joint Genome Institute"/>
            <person name="Reeve W."/>
            <person name="Huntemann M."/>
            <person name="Han J."/>
            <person name="Chen A."/>
            <person name="Kyrpides N."/>
            <person name="Mavromatis K."/>
            <person name="Markowitz V."/>
            <person name="Palaniappan K."/>
            <person name="Ivanova N."/>
            <person name="Schaumberg A."/>
            <person name="Pati A."/>
            <person name="Liolios K."/>
            <person name="Nordberg H.P."/>
            <person name="Cantor M.N."/>
            <person name="Hua S.X."/>
            <person name="Woyke T."/>
        </authorList>
    </citation>
    <scope>NUCLEOTIDE SEQUENCE [LARGE SCALE GENOMIC DNA]</scope>
    <source>
        <strain evidence="2 3">DSM 43889</strain>
    </source>
</reference>
<gene>
    <name evidence="2" type="ORF">G443_003785</name>
</gene>
<dbReference type="Proteomes" id="UP000791080">
    <property type="component" value="Unassembled WGS sequence"/>
</dbReference>
<feature type="transmembrane region" description="Helical" evidence="1">
    <location>
        <begin position="535"/>
        <end position="555"/>
    </location>
</feature>
<proteinExistence type="predicted"/>
<protein>
    <submittedName>
        <fullName evidence="2">Uncharacterized protein</fullName>
    </submittedName>
</protein>
<dbReference type="EMBL" id="AUBJ02000001">
    <property type="protein sequence ID" value="MCP2333515.1"/>
    <property type="molecule type" value="Genomic_DNA"/>
</dbReference>
<comment type="caution">
    <text evidence="2">The sequence shown here is derived from an EMBL/GenBank/DDBJ whole genome shotgun (WGS) entry which is preliminary data.</text>
</comment>
<feature type="transmembrane region" description="Helical" evidence="1">
    <location>
        <begin position="477"/>
        <end position="497"/>
    </location>
</feature>
<feature type="transmembrane region" description="Helical" evidence="1">
    <location>
        <begin position="62"/>
        <end position="80"/>
    </location>
</feature>
<feature type="transmembrane region" description="Helical" evidence="1">
    <location>
        <begin position="504"/>
        <end position="523"/>
    </location>
</feature>
<keyword evidence="1" id="KW-1133">Transmembrane helix</keyword>
<feature type="transmembrane region" description="Helical" evidence="1">
    <location>
        <begin position="256"/>
        <end position="277"/>
    </location>
</feature>
<feature type="transmembrane region" description="Helical" evidence="1">
    <location>
        <begin position="369"/>
        <end position="390"/>
    </location>
</feature>
<evidence type="ECO:0000313" key="2">
    <source>
        <dbReference type="EMBL" id="MCP2333515.1"/>
    </source>
</evidence>
<name>A0ABT1JLW5_ACTCY</name>
<evidence type="ECO:0000313" key="3">
    <source>
        <dbReference type="Proteomes" id="UP000791080"/>
    </source>
</evidence>
<feature type="transmembrane region" description="Helical" evidence="1">
    <location>
        <begin position="340"/>
        <end position="357"/>
    </location>
</feature>
<feature type="transmembrane region" description="Helical" evidence="1">
    <location>
        <begin position="158"/>
        <end position="178"/>
    </location>
</feature>
<organism evidence="2 3">
    <name type="scientific">Actinoalloteichus caeruleus DSM 43889</name>
    <dbReference type="NCBI Taxonomy" id="1120930"/>
    <lineage>
        <taxon>Bacteria</taxon>
        <taxon>Bacillati</taxon>
        <taxon>Actinomycetota</taxon>
        <taxon>Actinomycetes</taxon>
        <taxon>Pseudonocardiales</taxon>
        <taxon>Pseudonocardiaceae</taxon>
        <taxon>Actinoalloteichus</taxon>
        <taxon>Actinoalloteichus cyanogriseus</taxon>
    </lineage>
</organism>
<feature type="transmembrane region" description="Helical" evidence="1">
    <location>
        <begin position="402"/>
        <end position="424"/>
    </location>
</feature>
<feature type="transmembrane region" description="Helical" evidence="1">
    <location>
        <begin position="109"/>
        <end position="130"/>
    </location>
</feature>